<name>A0A2U1P0U8_ARTAN</name>
<dbReference type="OrthoDB" id="8891264at2759"/>
<dbReference type="InterPro" id="IPR001245">
    <property type="entry name" value="Ser-Thr/Tyr_kinase_cat_dom"/>
</dbReference>
<feature type="domain" description="Protein kinase" evidence="3">
    <location>
        <begin position="82"/>
        <end position="226"/>
    </location>
</feature>
<gene>
    <name evidence="4" type="ORF">CTI12_AA113710</name>
</gene>
<dbReference type="EMBL" id="PKPP01001861">
    <property type="protein sequence ID" value="PWA79403.1"/>
    <property type="molecule type" value="Genomic_DNA"/>
</dbReference>
<evidence type="ECO:0000313" key="4">
    <source>
        <dbReference type="EMBL" id="PWA79403.1"/>
    </source>
</evidence>
<keyword evidence="2" id="KW-0472">Membrane</keyword>
<dbReference type="InterPro" id="IPR050823">
    <property type="entry name" value="Plant_Ser_Thr_Prot_Kinase"/>
</dbReference>
<dbReference type="Pfam" id="PF07714">
    <property type="entry name" value="PK_Tyr_Ser-Thr"/>
    <property type="match status" value="1"/>
</dbReference>
<proteinExistence type="predicted"/>
<dbReference type="InterPro" id="IPR000719">
    <property type="entry name" value="Prot_kinase_dom"/>
</dbReference>
<evidence type="ECO:0000256" key="2">
    <source>
        <dbReference type="ARBA" id="ARBA00022475"/>
    </source>
</evidence>
<dbReference type="GO" id="GO:0005886">
    <property type="term" value="C:plasma membrane"/>
    <property type="evidence" value="ECO:0007669"/>
    <property type="project" value="UniProtKB-SubCell"/>
</dbReference>
<dbReference type="PROSITE" id="PS50011">
    <property type="entry name" value="PROTEIN_KINASE_DOM"/>
    <property type="match status" value="1"/>
</dbReference>
<evidence type="ECO:0000256" key="1">
    <source>
        <dbReference type="ARBA" id="ARBA00004236"/>
    </source>
</evidence>
<dbReference type="GO" id="GO:0005524">
    <property type="term" value="F:ATP binding"/>
    <property type="evidence" value="ECO:0007669"/>
    <property type="project" value="InterPro"/>
</dbReference>
<comment type="subcellular location">
    <subcellularLocation>
        <location evidence="1">Cell membrane</location>
    </subcellularLocation>
</comment>
<sequence length="226" mass="25804">MIRQGERCYQGSKGSFQCNFTILGESLYPNDNALQLEATTQFCKLLSIERSPPIEEVIQSGFVPRIAEFLMREDFPHVQDRAERVRDMGQGIDLATTLEHIEKNFVIPDPRFPDNPIVGCPLLNLNQSILRNRLSETIEKQSAKLGHKEWFAEVQFLSIVEHPNLVKLLGYCSADGERGIQRLLGYEYMPNESLEDHLFSRALPPIPWIRRLKILLGAAEGLAYLH</sequence>
<comment type="caution">
    <text evidence="4">The sequence shown here is derived from an EMBL/GenBank/DDBJ whole genome shotgun (WGS) entry which is preliminary data.</text>
</comment>
<keyword evidence="2" id="KW-1003">Cell membrane</keyword>
<dbReference type="Gene3D" id="1.10.510.10">
    <property type="entry name" value="Transferase(Phosphotransferase) domain 1"/>
    <property type="match status" value="1"/>
</dbReference>
<evidence type="ECO:0000313" key="5">
    <source>
        <dbReference type="Proteomes" id="UP000245207"/>
    </source>
</evidence>
<dbReference type="Gene3D" id="1.25.10.10">
    <property type="entry name" value="Leucine-rich Repeat Variant"/>
    <property type="match status" value="1"/>
</dbReference>
<organism evidence="4 5">
    <name type="scientific">Artemisia annua</name>
    <name type="common">Sweet wormwood</name>
    <dbReference type="NCBI Taxonomy" id="35608"/>
    <lineage>
        <taxon>Eukaryota</taxon>
        <taxon>Viridiplantae</taxon>
        <taxon>Streptophyta</taxon>
        <taxon>Embryophyta</taxon>
        <taxon>Tracheophyta</taxon>
        <taxon>Spermatophyta</taxon>
        <taxon>Magnoliopsida</taxon>
        <taxon>eudicotyledons</taxon>
        <taxon>Gunneridae</taxon>
        <taxon>Pentapetalae</taxon>
        <taxon>asterids</taxon>
        <taxon>campanulids</taxon>
        <taxon>Asterales</taxon>
        <taxon>Asteraceae</taxon>
        <taxon>Asteroideae</taxon>
        <taxon>Anthemideae</taxon>
        <taxon>Artemisiinae</taxon>
        <taxon>Artemisia</taxon>
    </lineage>
</organism>
<dbReference type="GO" id="GO:0030246">
    <property type="term" value="F:carbohydrate binding"/>
    <property type="evidence" value="ECO:0007669"/>
    <property type="project" value="UniProtKB-KW"/>
</dbReference>
<accession>A0A2U1P0U8</accession>
<keyword evidence="4" id="KW-0430">Lectin</keyword>
<dbReference type="Proteomes" id="UP000245207">
    <property type="component" value="Unassembled WGS sequence"/>
</dbReference>
<protein>
    <submittedName>
        <fullName evidence="4">Concanavalin A-like lectin/glucanase domain, Ephrin receptor type-A /type-B</fullName>
    </submittedName>
</protein>
<dbReference type="STRING" id="35608.A0A2U1P0U8"/>
<dbReference type="GO" id="GO:0004672">
    <property type="term" value="F:protein kinase activity"/>
    <property type="evidence" value="ECO:0007669"/>
    <property type="project" value="InterPro"/>
</dbReference>
<dbReference type="PANTHER" id="PTHR45621">
    <property type="entry name" value="OS01G0588500 PROTEIN-RELATED"/>
    <property type="match status" value="1"/>
</dbReference>
<evidence type="ECO:0000259" key="3">
    <source>
        <dbReference type="PROSITE" id="PS50011"/>
    </source>
</evidence>
<dbReference type="InterPro" id="IPR011009">
    <property type="entry name" value="Kinase-like_dom_sf"/>
</dbReference>
<dbReference type="InterPro" id="IPR011989">
    <property type="entry name" value="ARM-like"/>
</dbReference>
<dbReference type="AlphaFoldDB" id="A0A2U1P0U8"/>
<keyword evidence="4" id="KW-0675">Receptor</keyword>
<dbReference type="SUPFAM" id="SSF56112">
    <property type="entry name" value="Protein kinase-like (PK-like)"/>
    <property type="match status" value="1"/>
</dbReference>
<reference evidence="4 5" key="1">
    <citation type="journal article" date="2018" name="Mol. Plant">
        <title>The genome of Artemisia annua provides insight into the evolution of Asteraceae family and artemisinin biosynthesis.</title>
        <authorList>
            <person name="Shen Q."/>
            <person name="Zhang L."/>
            <person name="Liao Z."/>
            <person name="Wang S."/>
            <person name="Yan T."/>
            <person name="Shi P."/>
            <person name="Liu M."/>
            <person name="Fu X."/>
            <person name="Pan Q."/>
            <person name="Wang Y."/>
            <person name="Lv Z."/>
            <person name="Lu X."/>
            <person name="Zhang F."/>
            <person name="Jiang W."/>
            <person name="Ma Y."/>
            <person name="Chen M."/>
            <person name="Hao X."/>
            <person name="Li L."/>
            <person name="Tang Y."/>
            <person name="Lv G."/>
            <person name="Zhou Y."/>
            <person name="Sun X."/>
            <person name="Brodelius P.E."/>
            <person name="Rose J.K.C."/>
            <person name="Tang K."/>
        </authorList>
    </citation>
    <scope>NUCLEOTIDE SEQUENCE [LARGE SCALE GENOMIC DNA]</scope>
    <source>
        <strain evidence="5">cv. Huhao1</strain>
        <tissue evidence="4">Leaf</tissue>
    </source>
</reference>
<keyword evidence="5" id="KW-1185">Reference proteome</keyword>